<dbReference type="RefSeq" id="WP_200608001.1">
    <property type="nucleotide sequence ID" value="NZ_JAEHHL010000002.1"/>
</dbReference>
<organism evidence="2 3">
    <name type="scientific">Thermohalobaculum xanthum</name>
    <dbReference type="NCBI Taxonomy" id="2753746"/>
    <lineage>
        <taxon>Bacteria</taxon>
        <taxon>Pseudomonadati</taxon>
        <taxon>Pseudomonadota</taxon>
        <taxon>Alphaproteobacteria</taxon>
        <taxon>Rhodobacterales</taxon>
        <taxon>Paracoccaceae</taxon>
        <taxon>Thermohalobaculum</taxon>
    </lineage>
</organism>
<dbReference type="Gene3D" id="3.10.450.160">
    <property type="entry name" value="inner membrane protein cigr"/>
    <property type="match status" value="1"/>
</dbReference>
<dbReference type="InterPro" id="IPR024572">
    <property type="entry name" value="RcnB"/>
</dbReference>
<feature type="region of interest" description="Disordered" evidence="1">
    <location>
        <begin position="37"/>
        <end position="73"/>
    </location>
</feature>
<evidence type="ECO:0000313" key="3">
    <source>
        <dbReference type="Proteomes" id="UP000655420"/>
    </source>
</evidence>
<feature type="compositionally biased region" description="Pro residues" evidence="1">
    <location>
        <begin position="98"/>
        <end position="113"/>
    </location>
</feature>
<sequence>MRPITAGIAASAISLLIANAAFAGIIGLRPGGVGGLGPSAPHSIAPKPHDGPRRGKPRPPWRPDHRPRPPHRYRPHGLFFPFFVERDRSEPETVYVPVPFPEPPPPEVTPPEPLDPRGSIRRLPARGASAPDATPAVGAAIAPGVPLVILDWRLHDLPEPPAGEQWVRLRREVLRIDATTRVVRAYAPDDSATAEAGADDPPSEN</sequence>
<comment type="caution">
    <text evidence="2">The sequence shown here is derived from an EMBL/GenBank/DDBJ whole genome shotgun (WGS) entry which is preliminary data.</text>
</comment>
<dbReference type="AlphaFoldDB" id="A0A8J7SD39"/>
<evidence type="ECO:0000313" key="2">
    <source>
        <dbReference type="EMBL" id="MBK0398596.1"/>
    </source>
</evidence>
<dbReference type="Proteomes" id="UP000655420">
    <property type="component" value="Unassembled WGS sequence"/>
</dbReference>
<dbReference type="Pfam" id="PF11776">
    <property type="entry name" value="RcnB"/>
    <property type="match status" value="1"/>
</dbReference>
<feature type="region of interest" description="Disordered" evidence="1">
    <location>
        <begin position="98"/>
        <end position="135"/>
    </location>
</feature>
<evidence type="ECO:0000256" key="1">
    <source>
        <dbReference type="SAM" id="MobiDB-lite"/>
    </source>
</evidence>
<proteinExistence type="predicted"/>
<dbReference type="EMBL" id="JAEHHL010000002">
    <property type="protein sequence ID" value="MBK0398596.1"/>
    <property type="molecule type" value="Genomic_DNA"/>
</dbReference>
<name>A0A8J7SD39_9RHOB</name>
<protein>
    <submittedName>
        <fullName evidence="2">RcnB family protein</fullName>
    </submittedName>
</protein>
<gene>
    <name evidence="2" type="ORF">H0I76_05305</name>
</gene>
<feature type="region of interest" description="Disordered" evidence="1">
    <location>
        <begin position="186"/>
        <end position="205"/>
    </location>
</feature>
<accession>A0A8J7SD39</accession>
<keyword evidence="3" id="KW-1185">Reference proteome</keyword>
<reference evidence="2" key="1">
    <citation type="submission" date="2020-12" db="EMBL/GenBank/DDBJ databases">
        <title>Bacterial taxonomy.</title>
        <authorList>
            <person name="Pan X."/>
        </authorList>
    </citation>
    <scope>NUCLEOTIDE SEQUENCE</scope>
    <source>
        <strain evidence="2">M0105</strain>
    </source>
</reference>